<name>A0A3E0E8J6_9BACT</name>
<dbReference type="SUPFAM" id="SSF47757">
    <property type="entry name" value="Chemotaxis receptor methyltransferase CheR, N-terminal domain"/>
    <property type="match status" value="1"/>
</dbReference>
<dbReference type="GO" id="GO:0005737">
    <property type="term" value="C:cytoplasm"/>
    <property type="evidence" value="ECO:0007669"/>
    <property type="project" value="InterPro"/>
</dbReference>
<dbReference type="CDD" id="cd16434">
    <property type="entry name" value="CheB-CheR_fusion"/>
    <property type="match status" value="1"/>
</dbReference>
<dbReference type="EMBL" id="QUNF01000001">
    <property type="protein sequence ID" value="REG94568.1"/>
    <property type="molecule type" value="Genomic_DNA"/>
</dbReference>
<evidence type="ECO:0000256" key="7">
    <source>
        <dbReference type="SAM" id="Coils"/>
    </source>
</evidence>
<feature type="domain" description="CheR-type methyltransferase" evidence="10">
    <location>
        <begin position="215"/>
        <end position="467"/>
    </location>
</feature>
<dbReference type="SMART" id="SM00138">
    <property type="entry name" value="MeTrc"/>
    <property type="match status" value="1"/>
</dbReference>
<dbReference type="PROSITE" id="PS50123">
    <property type="entry name" value="CHER"/>
    <property type="match status" value="1"/>
</dbReference>
<dbReference type="SMART" id="SM00388">
    <property type="entry name" value="HisKA"/>
    <property type="match status" value="1"/>
</dbReference>
<dbReference type="SUPFAM" id="SSF47384">
    <property type="entry name" value="Homodimeric domain of signal transducing histidine kinase"/>
    <property type="match status" value="1"/>
</dbReference>
<dbReference type="InterPro" id="IPR036097">
    <property type="entry name" value="HisK_dim/P_sf"/>
</dbReference>
<accession>A0A3E0E8J6</accession>
<evidence type="ECO:0000256" key="1">
    <source>
        <dbReference type="ARBA" id="ARBA00000085"/>
    </source>
</evidence>
<dbReference type="Gene3D" id="1.10.287.130">
    <property type="match status" value="1"/>
</dbReference>
<dbReference type="GO" id="GO:0000155">
    <property type="term" value="F:phosphorelay sensor kinase activity"/>
    <property type="evidence" value="ECO:0007669"/>
    <property type="project" value="InterPro"/>
</dbReference>
<organism evidence="11 12">
    <name type="scientific">Algoriphagus antarcticus</name>
    <dbReference type="NCBI Taxonomy" id="238540"/>
    <lineage>
        <taxon>Bacteria</taxon>
        <taxon>Pseudomonadati</taxon>
        <taxon>Bacteroidota</taxon>
        <taxon>Cytophagia</taxon>
        <taxon>Cytophagales</taxon>
        <taxon>Cyclobacteriaceae</taxon>
        <taxon>Algoriphagus</taxon>
    </lineage>
</organism>
<feature type="domain" description="CheB-type methylesterase" evidence="9">
    <location>
        <begin position="4"/>
        <end position="191"/>
    </location>
</feature>
<feature type="coiled-coil region" evidence="7">
    <location>
        <begin position="641"/>
        <end position="724"/>
    </location>
</feature>
<sequence>MHPPKSDLFIIAIGASAGGMDAINTLFDHTLTDAVSYVIIQHLSPNYKSFMAELLAKHSKLKIYKAESGMEVISNRVYVMPEGKYMTINGGKLILTQREESTPNSAIDIFFNSLAEDQGNKSIGIVLSGNGSDGTKGVAAIKKVGGMVIVQDPQSTEFESMPNSAISSANYDHILLPQQIPLKIVEYVNQKIWTKRYSDSISDQDESNVMELIGLIKSQTPLDFSQYKRPTIIRRVIKRMLANNCETMEDYIGLLKTNASEIDVLSKEFMIGVTNFFRDPEAFEVIQNKVIPEIVKNKLLVDPLKIWVIGCSTGEEAYSLAILVKEHLLALKKDIEVKIFASDIDKEALDKASKGFYSPKNVRDISASRLRTFFKKEGKGYQVRENIRKMLIFANHDIVQQPPYGKMDLISCRNLMIYFNPTLQKKIFSILHYCLNVEGYLFLGPSEGLGEKRDMFHEVDKKWKIFQNIEGSFTLGFNTTPTRQAEMKPGLSSTDDLDTSKYHLPDPITEIIAQSHLEESGFHAGVCIDGENKVILPFGDVNQYLLPKLFNDNLLELLPDELALTVGTSIKKVAAGHLSVAVEQIKFTENNEVRSVRILVKPIFNDSKSSKQRFIIYFGEEKMENNADKVIEVFDKNLYSNRHLTELNQELGETRKKLQQSYIALDESNYNIQSYNEELISSNEEMQSSNEELQSTNEELTTLNSQYQDKIKELADLNDDLNNYFRSNISSQIYVNKNLIIKKFSPISFKQLNIRDSDIGRPIGDISTNIKFSTLMHDIKAVIKSQENIKKNIETIHGNWYSMTIVPYIKLKEGKPDGVIITFNEITEIIKSKNIIEIANAKLIKMNEDHDTFIYSVSHDLKSPLNNINGLISIIQESNDIKDIKLIAVPLIESVSKLRETIDELSDIIQIEKGLEDYDKIDLAELVREVIASLQDRVVQSSTKIHIKLEENILFFPKKYLRSTLLNLISNAIKYRSPERENEVEIKSQKMDDVIILSVRDNGLGIAKENVGQLFTKFKRVHDLNIPVEGTGIGLYLVKRMITNAGGEIEVESKLGEGSCFKVYIKTKAPVRLES</sequence>
<keyword evidence="6" id="KW-0145">Chemotaxis</keyword>
<dbReference type="Gene3D" id="3.30.565.10">
    <property type="entry name" value="Histidine kinase-like ATPase, C-terminal domain"/>
    <property type="match status" value="1"/>
</dbReference>
<dbReference type="SUPFAM" id="SSF55874">
    <property type="entry name" value="ATPase domain of HSP90 chaperone/DNA topoisomerase II/histidine kinase"/>
    <property type="match status" value="1"/>
</dbReference>
<reference evidence="11 12" key="1">
    <citation type="submission" date="2018-08" db="EMBL/GenBank/DDBJ databases">
        <title>Genomic Encyclopedia of Archaeal and Bacterial Type Strains, Phase II (KMG-II): from individual species to whole genera.</title>
        <authorList>
            <person name="Goeker M."/>
        </authorList>
    </citation>
    <scope>NUCLEOTIDE SEQUENCE [LARGE SCALE GENOMIC DNA]</scope>
    <source>
        <strain evidence="11 12">DSM 15986</strain>
    </source>
</reference>
<dbReference type="Pfam" id="PF02518">
    <property type="entry name" value="HATPase_c"/>
    <property type="match status" value="1"/>
</dbReference>
<evidence type="ECO:0000256" key="2">
    <source>
        <dbReference type="ARBA" id="ARBA00012438"/>
    </source>
</evidence>
<keyword evidence="5" id="KW-0418">Kinase</keyword>
<dbReference type="InterPro" id="IPR029063">
    <property type="entry name" value="SAM-dependent_MTases_sf"/>
</dbReference>
<evidence type="ECO:0000313" key="11">
    <source>
        <dbReference type="EMBL" id="REG94568.1"/>
    </source>
</evidence>
<feature type="domain" description="Histidine kinase" evidence="8">
    <location>
        <begin position="856"/>
        <end position="1069"/>
    </location>
</feature>
<dbReference type="InterPro" id="IPR035909">
    <property type="entry name" value="CheB_C"/>
</dbReference>
<dbReference type="PANTHER" id="PTHR24422:SF27">
    <property type="entry name" value="PROTEIN-GLUTAMATE O-METHYLTRANSFERASE"/>
    <property type="match status" value="1"/>
</dbReference>
<keyword evidence="4" id="KW-0808">Transferase</keyword>
<dbReference type="PROSITE" id="PS50122">
    <property type="entry name" value="CHEB"/>
    <property type="match status" value="1"/>
</dbReference>
<dbReference type="InterPro" id="IPR004358">
    <property type="entry name" value="Sig_transdc_His_kin-like_C"/>
</dbReference>
<dbReference type="InterPro" id="IPR022642">
    <property type="entry name" value="CheR_C"/>
</dbReference>
<dbReference type="InterPro" id="IPR050903">
    <property type="entry name" value="Bact_Chemotaxis_MeTrfase"/>
</dbReference>
<dbReference type="InterPro" id="IPR005467">
    <property type="entry name" value="His_kinase_dom"/>
</dbReference>
<dbReference type="SUPFAM" id="SSF52738">
    <property type="entry name" value="Methylesterase CheB, C-terminal domain"/>
    <property type="match status" value="1"/>
</dbReference>
<feature type="active site" evidence="6">
    <location>
        <position position="16"/>
    </location>
</feature>
<dbReference type="EC" id="2.7.13.3" evidence="2"/>
<keyword evidence="7" id="KW-0175">Coiled coil</keyword>
<dbReference type="Pfam" id="PF01339">
    <property type="entry name" value="CheB_methylest"/>
    <property type="match status" value="1"/>
</dbReference>
<gene>
    <name evidence="11" type="ORF">C8N25_101400</name>
</gene>
<dbReference type="InterPro" id="IPR003661">
    <property type="entry name" value="HisK_dim/P_dom"/>
</dbReference>
<evidence type="ECO:0000259" key="10">
    <source>
        <dbReference type="PROSITE" id="PS50123"/>
    </source>
</evidence>
<feature type="active site" evidence="6">
    <location>
        <position position="42"/>
    </location>
</feature>
<dbReference type="InterPro" id="IPR000673">
    <property type="entry name" value="Sig_transdc_resp-reg_Me-estase"/>
</dbReference>
<keyword evidence="6" id="KW-0378">Hydrolase</keyword>
<dbReference type="Gene3D" id="3.40.50.180">
    <property type="entry name" value="Methylesterase CheB, C-terminal domain"/>
    <property type="match status" value="1"/>
</dbReference>
<protein>
    <recommendedName>
        <fullName evidence="2">histidine kinase</fullName>
        <ecNumber evidence="2">2.7.13.3</ecNumber>
    </recommendedName>
</protein>
<evidence type="ECO:0000256" key="5">
    <source>
        <dbReference type="ARBA" id="ARBA00022777"/>
    </source>
</evidence>
<dbReference type="Gene3D" id="3.40.50.150">
    <property type="entry name" value="Vaccinia Virus protein VP39"/>
    <property type="match status" value="1"/>
</dbReference>
<proteinExistence type="predicted"/>
<dbReference type="Proteomes" id="UP000256405">
    <property type="component" value="Unassembled WGS sequence"/>
</dbReference>
<dbReference type="GO" id="GO:0008984">
    <property type="term" value="F:protein-glutamate methylesterase activity"/>
    <property type="evidence" value="ECO:0007669"/>
    <property type="project" value="InterPro"/>
</dbReference>
<dbReference type="InterPro" id="IPR000780">
    <property type="entry name" value="CheR_MeTrfase"/>
</dbReference>
<evidence type="ECO:0000256" key="3">
    <source>
        <dbReference type="ARBA" id="ARBA00022553"/>
    </source>
</evidence>
<dbReference type="Pfam" id="PF01739">
    <property type="entry name" value="CheR"/>
    <property type="match status" value="1"/>
</dbReference>
<dbReference type="CDD" id="cd00075">
    <property type="entry name" value="HATPase"/>
    <property type="match status" value="1"/>
</dbReference>
<dbReference type="InterPro" id="IPR036890">
    <property type="entry name" value="HATPase_C_sf"/>
</dbReference>
<keyword evidence="12" id="KW-1185">Reference proteome</keyword>
<dbReference type="PROSITE" id="PS50109">
    <property type="entry name" value="HIS_KIN"/>
    <property type="match status" value="1"/>
</dbReference>
<evidence type="ECO:0000259" key="9">
    <source>
        <dbReference type="PROSITE" id="PS50122"/>
    </source>
</evidence>
<comment type="catalytic activity">
    <reaction evidence="1">
        <text>ATP + protein L-histidine = ADP + protein N-phospho-L-histidine.</text>
        <dbReference type="EC" id="2.7.13.3"/>
    </reaction>
</comment>
<dbReference type="InterPro" id="IPR003594">
    <property type="entry name" value="HATPase_dom"/>
</dbReference>
<feature type="active site" evidence="6">
    <location>
        <position position="133"/>
    </location>
</feature>
<evidence type="ECO:0000313" key="12">
    <source>
        <dbReference type="Proteomes" id="UP000256405"/>
    </source>
</evidence>
<dbReference type="FunFam" id="3.30.565.10:FF:000006">
    <property type="entry name" value="Sensor histidine kinase WalK"/>
    <property type="match status" value="1"/>
</dbReference>
<evidence type="ECO:0000259" key="8">
    <source>
        <dbReference type="PROSITE" id="PS50109"/>
    </source>
</evidence>
<dbReference type="CDD" id="cd00082">
    <property type="entry name" value="HisKA"/>
    <property type="match status" value="1"/>
</dbReference>
<dbReference type="PANTHER" id="PTHR24422">
    <property type="entry name" value="CHEMOTAXIS PROTEIN METHYLTRANSFERASE"/>
    <property type="match status" value="1"/>
</dbReference>
<comment type="caution">
    <text evidence="11">The sequence shown here is derived from an EMBL/GenBank/DDBJ whole genome shotgun (WGS) entry which is preliminary data.</text>
</comment>
<keyword evidence="3" id="KW-0597">Phosphoprotein</keyword>
<dbReference type="AlphaFoldDB" id="A0A3E0E8J6"/>
<evidence type="ECO:0000256" key="6">
    <source>
        <dbReference type="PROSITE-ProRule" id="PRU00050"/>
    </source>
</evidence>
<dbReference type="SMART" id="SM00387">
    <property type="entry name" value="HATPase_c"/>
    <property type="match status" value="1"/>
</dbReference>
<dbReference type="GO" id="GO:0006935">
    <property type="term" value="P:chemotaxis"/>
    <property type="evidence" value="ECO:0007669"/>
    <property type="project" value="UniProtKB-UniRule"/>
</dbReference>
<dbReference type="GO" id="GO:0000156">
    <property type="term" value="F:phosphorelay response regulator activity"/>
    <property type="evidence" value="ECO:0007669"/>
    <property type="project" value="InterPro"/>
</dbReference>
<dbReference type="InterPro" id="IPR022641">
    <property type="entry name" value="CheR_N"/>
</dbReference>
<dbReference type="Pfam" id="PF13596">
    <property type="entry name" value="PAS_10"/>
    <property type="match status" value="1"/>
</dbReference>
<evidence type="ECO:0000256" key="4">
    <source>
        <dbReference type="ARBA" id="ARBA00022679"/>
    </source>
</evidence>
<dbReference type="SUPFAM" id="SSF53335">
    <property type="entry name" value="S-adenosyl-L-methionine-dependent methyltransferases"/>
    <property type="match status" value="1"/>
</dbReference>
<dbReference type="PRINTS" id="PR00344">
    <property type="entry name" value="BCTRLSENSOR"/>
</dbReference>
<dbReference type="Pfam" id="PF03705">
    <property type="entry name" value="CheR_N"/>
    <property type="match status" value="1"/>
</dbReference>
<dbReference type="GO" id="GO:0008757">
    <property type="term" value="F:S-adenosylmethionine-dependent methyltransferase activity"/>
    <property type="evidence" value="ECO:0007669"/>
    <property type="project" value="InterPro"/>
</dbReference>